<name>A0A7F8K336_DELLE</name>
<organism evidence="2 3">
    <name type="scientific">Delphinapterus leucas</name>
    <name type="common">Beluga whale</name>
    <dbReference type="NCBI Taxonomy" id="9749"/>
    <lineage>
        <taxon>Eukaryota</taxon>
        <taxon>Metazoa</taxon>
        <taxon>Chordata</taxon>
        <taxon>Craniata</taxon>
        <taxon>Vertebrata</taxon>
        <taxon>Euteleostomi</taxon>
        <taxon>Mammalia</taxon>
        <taxon>Eutheria</taxon>
        <taxon>Laurasiatheria</taxon>
        <taxon>Artiodactyla</taxon>
        <taxon>Whippomorpha</taxon>
        <taxon>Cetacea</taxon>
        <taxon>Odontoceti</taxon>
        <taxon>Monodontidae</taxon>
        <taxon>Delphinapterus</taxon>
    </lineage>
</organism>
<dbReference type="Proteomes" id="UP000248483">
    <property type="component" value="Unplaced"/>
</dbReference>
<dbReference type="KEGG" id="dle:115801800"/>
<evidence type="ECO:0000256" key="1">
    <source>
        <dbReference type="SAM" id="MobiDB-lite"/>
    </source>
</evidence>
<keyword evidence="2" id="KW-1185">Reference proteome</keyword>
<feature type="region of interest" description="Disordered" evidence="1">
    <location>
        <begin position="1"/>
        <end position="80"/>
    </location>
</feature>
<gene>
    <name evidence="3" type="primary">LOC115801800</name>
</gene>
<dbReference type="RefSeq" id="XP_030615709.1">
    <property type="nucleotide sequence ID" value="XM_030759849.1"/>
</dbReference>
<dbReference type="PANTHER" id="PTHR23034:SF2">
    <property type="entry name" value="GLUTAMATE-RICH PROTEIN 3"/>
    <property type="match status" value="1"/>
</dbReference>
<dbReference type="AlphaFoldDB" id="A0A7F8K336"/>
<reference evidence="3" key="1">
    <citation type="submission" date="2025-08" db="UniProtKB">
        <authorList>
            <consortium name="RefSeq"/>
        </authorList>
    </citation>
    <scope>IDENTIFICATION</scope>
    <source>
        <tissue evidence="3">Blood</tissue>
    </source>
</reference>
<proteinExistence type="predicted"/>
<protein>
    <submittedName>
        <fullName evidence="3">Glutamate-rich protein 3-like</fullName>
    </submittedName>
</protein>
<feature type="compositionally biased region" description="Basic and acidic residues" evidence="1">
    <location>
        <begin position="37"/>
        <end position="51"/>
    </location>
</feature>
<dbReference type="GeneID" id="115801800"/>
<dbReference type="InParanoid" id="A0A7F8K336"/>
<dbReference type="PANTHER" id="PTHR23034">
    <property type="entry name" value="GLUTAMATE-RICH PROTEIN 3"/>
    <property type="match status" value="1"/>
</dbReference>
<dbReference type="InterPro" id="IPR027962">
    <property type="entry name" value="ERICH3"/>
</dbReference>
<accession>A0A7F8K336</accession>
<sequence>MGQQGGCGYRRRVGAGEAACSPGAQGRRRPSPNTPRTGDRSAEPPREHDSRGVGVHGPQAPTLRTRRGSKRDPAKMSHSHPAGLLAAYNSLTDKHLAGYFNNTRIRRHLLRSGLITRNGRILSEKEYKLNIMKRDHQKYIRECLAQAIFHKVLDMERYHQLEIKKKLETLARKERIQRFKGEHTGWTIGNNMPILPPRPPVGPKTNHGHSVLVDEGHSSPVTLPLDHALPQEICSLQFDYNLFPVILQ</sequence>
<evidence type="ECO:0000313" key="3">
    <source>
        <dbReference type="RefSeq" id="XP_030615709.1"/>
    </source>
</evidence>
<evidence type="ECO:0000313" key="2">
    <source>
        <dbReference type="Proteomes" id="UP000248483"/>
    </source>
</evidence>